<keyword evidence="9" id="KW-1185">Reference proteome</keyword>
<comment type="subunit">
    <text evidence="6">Part of the multisubunit transport protein particle (TRAPP) complex.</text>
</comment>
<dbReference type="PANTHER" id="PTHR23249:SF16">
    <property type="entry name" value="TRAFFICKING PROTEIN PARTICLE COMPLEX SUBUNIT 1"/>
    <property type="match status" value="1"/>
</dbReference>
<accession>A0A2J6RY58</accession>
<dbReference type="SMART" id="SM01399">
    <property type="entry name" value="Sybindin"/>
    <property type="match status" value="1"/>
</dbReference>
<name>A0A2J6RY58_HYAVF</name>
<dbReference type="GO" id="GO:0006888">
    <property type="term" value="P:endoplasmic reticulum to Golgi vesicle-mediated transport"/>
    <property type="evidence" value="ECO:0007669"/>
    <property type="project" value="UniProtKB-UniRule"/>
</dbReference>
<evidence type="ECO:0000256" key="4">
    <source>
        <dbReference type="ARBA" id="ARBA00023034"/>
    </source>
</evidence>
<organism evidence="8 9">
    <name type="scientific">Hyaloscypha variabilis (strain UAMH 11265 / GT02V1 / F)</name>
    <name type="common">Meliniomyces variabilis</name>
    <dbReference type="NCBI Taxonomy" id="1149755"/>
    <lineage>
        <taxon>Eukaryota</taxon>
        <taxon>Fungi</taxon>
        <taxon>Dikarya</taxon>
        <taxon>Ascomycota</taxon>
        <taxon>Pezizomycotina</taxon>
        <taxon>Leotiomycetes</taxon>
        <taxon>Helotiales</taxon>
        <taxon>Hyaloscyphaceae</taxon>
        <taxon>Hyaloscypha</taxon>
        <taxon>Hyaloscypha variabilis</taxon>
    </lineage>
</organism>
<feature type="region of interest" description="Disordered" evidence="7">
    <location>
        <begin position="70"/>
        <end position="92"/>
    </location>
</feature>
<evidence type="ECO:0000313" key="8">
    <source>
        <dbReference type="EMBL" id="PMD43449.1"/>
    </source>
</evidence>
<dbReference type="InterPro" id="IPR007233">
    <property type="entry name" value="TRAPPC"/>
</dbReference>
<dbReference type="InterPro" id="IPR011012">
    <property type="entry name" value="Longin-like_dom_sf"/>
</dbReference>
<gene>
    <name evidence="8" type="ORF">L207DRAFT_297991</name>
</gene>
<proteinExistence type="inferred from homology"/>
<evidence type="ECO:0000256" key="3">
    <source>
        <dbReference type="ARBA" id="ARBA00022892"/>
    </source>
</evidence>
<protein>
    <recommendedName>
        <fullName evidence="6">Trafficking protein particle complex subunit</fullName>
    </recommendedName>
</protein>
<keyword evidence="1 6" id="KW-0813">Transport</keyword>
<dbReference type="GO" id="GO:0030008">
    <property type="term" value="C:TRAPP complex"/>
    <property type="evidence" value="ECO:0007669"/>
    <property type="project" value="UniProtKB-UniRule"/>
</dbReference>
<dbReference type="Pfam" id="PF04099">
    <property type="entry name" value="Sybindin"/>
    <property type="match status" value="1"/>
</dbReference>
<keyword evidence="2 6" id="KW-0256">Endoplasmic reticulum</keyword>
<dbReference type="GO" id="GO:0005794">
    <property type="term" value="C:Golgi apparatus"/>
    <property type="evidence" value="ECO:0007669"/>
    <property type="project" value="UniProtKB-SubCell"/>
</dbReference>
<reference evidence="8 9" key="1">
    <citation type="submission" date="2016-04" db="EMBL/GenBank/DDBJ databases">
        <title>A degradative enzymes factory behind the ericoid mycorrhizal symbiosis.</title>
        <authorList>
            <consortium name="DOE Joint Genome Institute"/>
            <person name="Martino E."/>
            <person name="Morin E."/>
            <person name="Grelet G."/>
            <person name="Kuo A."/>
            <person name="Kohler A."/>
            <person name="Daghino S."/>
            <person name="Barry K."/>
            <person name="Choi C."/>
            <person name="Cichocki N."/>
            <person name="Clum A."/>
            <person name="Copeland A."/>
            <person name="Hainaut M."/>
            <person name="Haridas S."/>
            <person name="Labutti K."/>
            <person name="Lindquist E."/>
            <person name="Lipzen A."/>
            <person name="Khouja H.-R."/>
            <person name="Murat C."/>
            <person name="Ohm R."/>
            <person name="Olson A."/>
            <person name="Spatafora J."/>
            <person name="Veneault-Fourrey C."/>
            <person name="Henrissat B."/>
            <person name="Grigoriev I."/>
            <person name="Martin F."/>
            <person name="Perotto S."/>
        </authorList>
    </citation>
    <scope>NUCLEOTIDE SEQUENCE [LARGE SCALE GENOMIC DNA]</scope>
    <source>
        <strain evidence="8 9">F</strain>
    </source>
</reference>
<dbReference type="Proteomes" id="UP000235786">
    <property type="component" value="Unassembled WGS sequence"/>
</dbReference>
<keyword evidence="3 6" id="KW-0931">ER-Golgi transport</keyword>
<dbReference type="GO" id="GO:0005783">
    <property type="term" value="C:endoplasmic reticulum"/>
    <property type="evidence" value="ECO:0007669"/>
    <property type="project" value="UniProtKB-SubCell"/>
</dbReference>
<dbReference type="STRING" id="1149755.A0A2J6RY58"/>
<evidence type="ECO:0000256" key="7">
    <source>
        <dbReference type="SAM" id="MobiDB-lite"/>
    </source>
</evidence>
<comment type="subcellular location">
    <subcellularLocation>
        <location evidence="6">Endoplasmic reticulum</location>
    </subcellularLocation>
    <subcellularLocation>
        <location evidence="6">Golgi apparatus</location>
        <location evidence="6">cis-Golgi network</location>
    </subcellularLocation>
</comment>
<sequence>MRIGPPAKLGSCTSLVNSLLVPPSSLVYRAGELSLLQTRKMVVYSFYIFDRHTECIYSRLWARQDRPISSSAASNRPISTSSTASGGNTLVPDLGPARARPARLSAQDDAKLIFGTIFSLRNMVRKLGGPDDSFISFRTGQYKLHYYETPTSIKFVMLTDTQTLNMRNVLHQIYVNLYVEFVVKNPLSPVEHPGGEGVANELFELALDQFVKGVL</sequence>
<feature type="compositionally biased region" description="Polar residues" evidence="7">
    <location>
        <begin position="70"/>
        <end position="88"/>
    </location>
</feature>
<evidence type="ECO:0000256" key="5">
    <source>
        <dbReference type="ARBA" id="ARBA00038167"/>
    </source>
</evidence>
<evidence type="ECO:0000313" key="9">
    <source>
        <dbReference type="Proteomes" id="UP000235786"/>
    </source>
</evidence>
<dbReference type="PANTHER" id="PTHR23249">
    <property type="entry name" value="TRAFFICKING PROTEIN PARTICLE COMPLEX SUBUNIT"/>
    <property type="match status" value="1"/>
</dbReference>
<evidence type="ECO:0000256" key="6">
    <source>
        <dbReference type="RuleBase" id="RU366065"/>
    </source>
</evidence>
<dbReference type="FunFam" id="3.30.450.70:FF:000013">
    <property type="entry name" value="TRAPP complex subunit, variant"/>
    <property type="match status" value="1"/>
</dbReference>
<dbReference type="EMBL" id="KZ613942">
    <property type="protein sequence ID" value="PMD43449.1"/>
    <property type="molecule type" value="Genomic_DNA"/>
</dbReference>
<evidence type="ECO:0000256" key="2">
    <source>
        <dbReference type="ARBA" id="ARBA00022824"/>
    </source>
</evidence>
<dbReference type="AlphaFoldDB" id="A0A2J6RY58"/>
<keyword evidence="4 6" id="KW-0333">Golgi apparatus</keyword>
<dbReference type="CDD" id="cd14855">
    <property type="entry name" value="TRAPPC1_MUM2"/>
    <property type="match status" value="1"/>
</dbReference>
<dbReference type="OrthoDB" id="3364529at2759"/>
<dbReference type="SUPFAM" id="SSF64356">
    <property type="entry name" value="SNARE-like"/>
    <property type="match status" value="1"/>
</dbReference>
<evidence type="ECO:0000256" key="1">
    <source>
        <dbReference type="ARBA" id="ARBA00022448"/>
    </source>
</evidence>
<dbReference type="Gene3D" id="3.30.450.70">
    <property type="match status" value="1"/>
</dbReference>
<comment type="similarity">
    <text evidence="5">Belongs to the TRAPP small subunits family. BET5 subfamily.</text>
</comment>